<feature type="compositionally biased region" description="Polar residues" evidence="1">
    <location>
        <begin position="1"/>
        <end position="13"/>
    </location>
</feature>
<organism evidence="2">
    <name type="scientific">Burkholderia contaminans</name>
    <dbReference type="NCBI Taxonomy" id="488447"/>
    <lineage>
        <taxon>Bacteria</taxon>
        <taxon>Pseudomonadati</taxon>
        <taxon>Pseudomonadota</taxon>
        <taxon>Betaproteobacteria</taxon>
        <taxon>Burkholderiales</taxon>
        <taxon>Burkholderiaceae</taxon>
        <taxon>Burkholderia</taxon>
        <taxon>Burkholderia cepacia complex</taxon>
    </lineage>
</organism>
<evidence type="ECO:0000313" key="2">
    <source>
        <dbReference type="EMBL" id="BBA45363.1"/>
    </source>
</evidence>
<geneLocation type="plasmid" evidence="2">
    <name>pBC453</name>
</geneLocation>
<dbReference type="OrthoDB" id="9035758at2"/>
<evidence type="ECO:0000313" key="4">
    <source>
        <dbReference type="Proteomes" id="UP001220209"/>
    </source>
</evidence>
<geneLocation type="plasmid" evidence="3 4">
    <name>unnamed1</name>
</geneLocation>
<dbReference type="RefSeq" id="WP_046543711.1">
    <property type="nucleotide sequence ID" value="NZ_AP018360.1"/>
</dbReference>
<dbReference type="EMBL" id="CP090643">
    <property type="protein sequence ID" value="WFN23629.1"/>
    <property type="molecule type" value="Genomic_DNA"/>
</dbReference>
<reference evidence="3 4" key="3">
    <citation type="submission" date="2021-12" db="EMBL/GenBank/DDBJ databases">
        <title>Genomic and phenotypic characterization of three Burkholderia contaminans isolates recovered from different sources.</title>
        <authorList>
            <person name="Lopez De Volder A."/>
            <person name="Fan Y."/>
            <person name="Nunvar J."/>
            <person name="Herrera T."/>
            <person name="Timp W."/>
            <person name="Degrossi J."/>
        </authorList>
    </citation>
    <scope>NUCLEOTIDE SEQUENCE [LARGE SCALE GENOMIC DNA]</scope>
    <source>
        <strain evidence="3 4">LMG 23361</strain>
        <plasmid evidence="3 4">unnamed1</plasmid>
    </source>
</reference>
<sequence length="296" mass="32035">MTSNFDLSATESAATKHSDVGSEAPAASIPESVQFYVKSALNALRRHEAALDGVQRARGNGHFLALELKDRAEQIKVALDRLAEFRAEALEHEVDGNAFIQQCGGVPDLSRFGYLMPEASDWCEHEFAFDCNLSATIRVRAGSLEHAQANLREGMAAASCNAGAWPNGDPILFEASLCVSAVVLSELDGEPIAVSVPAGVDIYRRPDAEGAALFFAELLASVETLGAIADQYGLNTLTDLMYLHNAILTGNVLEVWPGESEVEKVLRELPSADRWLRSTEHGGDWKTHCVANRVKK</sequence>
<proteinExistence type="predicted"/>
<accession>A0A250LLH5</accession>
<name>A0A250LLH5_9BURK</name>
<protein>
    <submittedName>
        <fullName evidence="2">Uncharacterized protein</fullName>
    </submittedName>
</protein>
<dbReference type="AlphaFoldDB" id="A0A250LLH5"/>
<gene>
    <name evidence="2" type="ORF">BCCH1_78740</name>
    <name evidence="3" type="ORF">LXE91_39525</name>
</gene>
<feature type="region of interest" description="Disordered" evidence="1">
    <location>
        <begin position="1"/>
        <end position="25"/>
    </location>
</feature>
<keyword evidence="2" id="KW-0614">Plasmid</keyword>
<reference evidence="2" key="1">
    <citation type="journal article" date="2016" name="Biosci. Biotechnol. Biochem.">
        <title>Bioconversion of AHX to AOH by resting cells of Burkholderia contaminans CH-1.</title>
        <authorList>
            <person name="Choi J.H."/>
            <person name="Kikuchi A."/>
            <person name="Pumkaeo P."/>
            <person name="Hirai H."/>
            <person name="Tokuyama S."/>
            <person name="Kawagishi H."/>
        </authorList>
    </citation>
    <scope>NUCLEOTIDE SEQUENCE</scope>
    <source>
        <strain evidence="2">CH-1</strain>
        <plasmid evidence="2">pBC453</plasmid>
    </source>
</reference>
<dbReference type="Proteomes" id="UP001220209">
    <property type="component" value="Plasmid unnamed1"/>
</dbReference>
<evidence type="ECO:0000256" key="1">
    <source>
        <dbReference type="SAM" id="MobiDB-lite"/>
    </source>
</evidence>
<evidence type="ECO:0000313" key="3">
    <source>
        <dbReference type="EMBL" id="WFN23629.1"/>
    </source>
</evidence>
<dbReference type="EMBL" id="AP018360">
    <property type="protein sequence ID" value="BBA45363.1"/>
    <property type="molecule type" value="Genomic_DNA"/>
</dbReference>
<reference evidence="2" key="2">
    <citation type="journal article" date="2017" name="Genome Announc.">
        <title>High-Quality Draft Genome Sequence of Burkholderia contaminans CH-1, a Gram-Negative Bacterium That Metabolizes 2-Azahypoxanthine, a Plant Growth-Regulating Compound.</title>
        <authorList>
            <person name="Choi J.-H."/>
            <person name="Sugiura H."/>
            <person name="Moriuchi R."/>
            <person name="Kawagishi H."/>
            <person name="Dohra H."/>
        </authorList>
    </citation>
    <scope>NUCLEOTIDE SEQUENCE</scope>
    <source>
        <strain evidence="2">CH-1</strain>
        <plasmid evidence="2">pBC453</plasmid>
    </source>
</reference>